<dbReference type="GO" id="GO:0009251">
    <property type="term" value="P:glucan catabolic process"/>
    <property type="evidence" value="ECO:0007669"/>
    <property type="project" value="TreeGrafter"/>
</dbReference>
<comment type="caution">
    <text evidence="12">The sequence shown here is derived from an EMBL/GenBank/DDBJ whole genome shotgun (WGS) entry which is preliminary data.</text>
</comment>
<reference evidence="12 13" key="1">
    <citation type="journal article" date="2013" name="Genome Announc.">
        <title>Draft Genome Sequence of Cesiribacter andamanensis Strain AMV16T, Isolated from a Soil Sample from a Mud Volcano in the Andaman Islands, India.</title>
        <authorList>
            <person name="Shivaji S."/>
            <person name="Ara S."/>
            <person name="Begum Z."/>
            <person name="Srinivas T.N."/>
            <person name="Singh A."/>
            <person name="Kumar Pinnaka A."/>
        </authorList>
    </citation>
    <scope>NUCLEOTIDE SEQUENCE [LARGE SCALE GENOMIC DNA]</scope>
    <source>
        <strain evidence="12 13">AMV16</strain>
    </source>
</reference>
<dbReference type="PATRIC" id="fig|1279009.4.peg.1897"/>
<dbReference type="PANTHER" id="PTHR30620">
    <property type="entry name" value="PERIPLASMIC BETA-GLUCOSIDASE-RELATED"/>
    <property type="match status" value="1"/>
</dbReference>
<feature type="compositionally biased region" description="Polar residues" evidence="8">
    <location>
        <begin position="58"/>
        <end position="67"/>
    </location>
</feature>
<evidence type="ECO:0000259" key="11">
    <source>
        <dbReference type="Pfam" id="PF01915"/>
    </source>
</evidence>
<dbReference type="Pfam" id="PF00933">
    <property type="entry name" value="Glyco_hydro_3"/>
    <property type="match status" value="1"/>
</dbReference>
<dbReference type="FunFam" id="3.20.20.300:FF:000005">
    <property type="entry name" value="Periplasmic beta-glucosidase"/>
    <property type="match status" value="1"/>
</dbReference>
<dbReference type="PRINTS" id="PR00133">
    <property type="entry name" value="GLHYDRLASE3"/>
</dbReference>
<evidence type="ECO:0000256" key="8">
    <source>
        <dbReference type="SAM" id="MobiDB-lite"/>
    </source>
</evidence>
<feature type="domain" description="Glycoside hydrolase family 3 C-terminal" evidence="11">
    <location>
        <begin position="434"/>
        <end position="578"/>
    </location>
</feature>
<protein>
    <recommendedName>
        <fullName evidence="3">beta-glucosidase</fullName>
        <ecNumber evidence="3">3.2.1.21</ecNumber>
    </recommendedName>
</protein>
<dbReference type="PANTHER" id="PTHR30620:SF16">
    <property type="entry name" value="LYSOSOMAL BETA GLUCOSIDASE"/>
    <property type="match status" value="1"/>
</dbReference>
<dbReference type="InterPro" id="IPR036881">
    <property type="entry name" value="Glyco_hydro_3_C_sf"/>
</dbReference>
<evidence type="ECO:0000256" key="7">
    <source>
        <dbReference type="RuleBase" id="RU361161"/>
    </source>
</evidence>
<evidence type="ECO:0000256" key="6">
    <source>
        <dbReference type="ARBA" id="ARBA00023295"/>
    </source>
</evidence>
<dbReference type="InterPro" id="IPR051915">
    <property type="entry name" value="Cellulose_Degrad_GH3"/>
</dbReference>
<keyword evidence="6 7" id="KW-0326">Glycosidase</keyword>
<keyword evidence="13" id="KW-1185">Reference proteome</keyword>
<dbReference type="GO" id="GO:0008422">
    <property type="term" value="F:beta-glucosidase activity"/>
    <property type="evidence" value="ECO:0007669"/>
    <property type="project" value="UniProtKB-EC"/>
</dbReference>
<dbReference type="PROSITE" id="PS00775">
    <property type="entry name" value="GLYCOSYL_HYDROL_F3"/>
    <property type="match status" value="1"/>
</dbReference>
<feature type="compositionally biased region" description="Low complexity" evidence="8">
    <location>
        <begin position="46"/>
        <end position="55"/>
    </location>
</feature>
<evidence type="ECO:0000256" key="5">
    <source>
        <dbReference type="ARBA" id="ARBA00022801"/>
    </source>
</evidence>
<comment type="catalytic activity">
    <reaction evidence="1">
        <text>Hydrolysis of terminal, non-reducing beta-D-glucosyl residues with release of beta-D-glucose.</text>
        <dbReference type="EC" id="3.2.1.21"/>
    </reaction>
</comment>
<comment type="similarity">
    <text evidence="2 7">Belongs to the glycosyl hydrolase 3 family.</text>
</comment>
<dbReference type="EMBL" id="AODQ01000038">
    <property type="protein sequence ID" value="EMR03018.1"/>
    <property type="molecule type" value="Genomic_DNA"/>
</dbReference>
<dbReference type="InterPro" id="IPR001764">
    <property type="entry name" value="Glyco_hydro_3_N"/>
</dbReference>
<dbReference type="InterPro" id="IPR019800">
    <property type="entry name" value="Glyco_hydro_3_AS"/>
</dbReference>
<evidence type="ECO:0000256" key="4">
    <source>
        <dbReference type="ARBA" id="ARBA00022729"/>
    </source>
</evidence>
<accession>M7N2W2</accession>
<keyword evidence="5 7" id="KW-0378">Hydrolase</keyword>
<evidence type="ECO:0000313" key="12">
    <source>
        <dbReference type="EMBL" id="EMR03018.1"/>
    </source>
</evidence>
<dbReference type="Gene3D" id="3.20.20.300">
    <property type="entry name" value="Glycoside hydrolase, family 3, N-terminal domain"/>
    <property type="match status" value="1"/>
</dbReference>
<dbReference type="RefSeq" id="WP_009195263.1">
    <property type="nucleotide sequence ID" value="NZ_AODQ01000038.1"/>
</dbReference>
<evidence type="ECO:0000256" key="9">
    <source>
        <dbReference type="SAM" id="SignalP"/>
    </source>
</evidence>
<dbReference type="InterPro" id="IPR017853">
    <property type="entry name" value="GH"/>
</dbReference>
<evidence type="ECO:0000256" key="2">
    <source>
        <dbReference type="ARBA" id="ARBA00005336"/>
    </source>
</evidence>
<feature type="signal peptide" evidence="9">
    <location>
        <begin position="1"/>
        <end position="33"/>
    </location>
</feature>
<organism evidence="12 13">
    <name type="scientific">Cesiribacter andamanensis AMV16</name>
    <dbReference type="NCBI Taxonomy" id="1279009"/>
    <lineage>
        <taxon>Bacteria</taxon>
        <taxon>Pseudomonadati</taxon>
        <taxon>Bacteroidota</taxon>
        <taxon>Cytophagia</taxon>
        <taxon>Cytophagales</taxon>
        <taxon>Cesiribacteraceae</taxon>
        <taxon>Cesiribacter</taxon>
    </lineage>
</organism>
<dbReference type="Proteomes" id="UP000011910">
    <property type="component" value="Unassembled WGS sequence"/>
</dbReference>
<dbReference type="InterPro" id="IPR036962">
    <property type="entry name" value="Glyco_hydro_3_N_sf"/>
</dbReference>
<dbReference type="InterPro" id="IPR002772">
    <property type="entry name" value="Glyco_hydro_3_C"/>
</dbReference>
<feature type="chain" id="PRO_5004081810" description="beta-glucosidase" evidence="9">
    <location>
        <begin position="34"/>
        <end position="590"/>
    </location>
</feature>
<feature type="domain" description="Glycoside hydrolase family 3 N-terminal" evidence="10">
    <location>
        <begin position="84"/>
        <end position="393"/>
    </location>
</feature>
<sequence>MNSVFFTKTNPLFLPVVALLLWGMSCRSTSSQAPPMAEAPAPPAAETPASGTPATDPVSGTPTTAAVSTHPASRFIDSLLQQMTLEEKIGQLTLYTSGWDVTGPTLNENYQQELRAGRVGALFNAHTVKYNRELQRIAMEETRMKIPLLFGYDVIHGHRTIFPIPLAEAASWDLEMIEKSARLAAKEAAASGLHWTFNPMVDVARDPRWGRIAEGAGEDPYLGGLIGAAKVRGYQGEDLSDPFTIMACVKHFAAYGAPQAGRDYHSVDMSDRQLREVYLPPYKAAIDAGAATIMTSFNDVDGVPASGSRYLMTDILRDEWGFDGFVVTDYTSINEMVPHGVVANEKEAAALALQAGVDMDMQGGVYNAHLQQLVKERVISEEQINTAARRILESKWDLGLFQDPYRYLDEAREAEVVLSKELMDHALEAARPSIVLLKNDSVRGRPLLPLAQNIRSIALIGPLADNQIDLLGSWHASGDASKVVTILQGLRQALPKATIRYAQGAGFEGNDQKGFAEAVRIARQSDLVIMALGENYQQSGEAASRTNLDLPGAQPQLVEAIRATGKPIVALVMAAVPLPLSGCSRPFRLL</sequence>
<evidence type="ECO:0000256" key="1">
    <source>
        <dbReference type="ARBA" id="ARBA00000448"/>
    </source>
</evidence>
<dbReference type="Pfam" id="PF01915">
    <property type="entry name" value="Glyco_hydro_3_C"/>
    <property type="match status" value="1"/>
</dbReference>
<dbReference type="Gene3D" id="3.40.50.1700">
    <property type="entry name" value="Glycoside hydrolase family 3 C-terminal domain"/>
    <property type="match status" value="1"/>
</dbReference>
<evidence type="ECO:0000313" key="13">
    <source>
        <dbReference type="Proteomes" id="UP000011910"/>
    </source>
</evidence>
<evidence type="ECO:0000256" key="3">
    <source>
        <dbReference type="ARBA" id="ARBA00012744"/>
    </source>
</evidence>
<dbReference type="STRING" id="1279009.ADICEAN_01867"/>
<keyword evidence="4 9" id="KW-0732">Signal</keyword>
<proteinExistence type="inferred from homology"/>
<dbReference type="EC" id="3.2.1.21" evidence="3"/>
<dbReference type="AlphaFoldDB" id="M7N2W2"/>
<feature type="region of interest" description="Disordered" evidence="8">
    <location>
        <begin position="31"/>
        <end position="67"/>
    </location>
</feature>
<dbReference type="SUPFAM" id="SSF52279">
    <property type="entry name" value="Beta-D-glucan exohydrolase, C-terminal domain"/>
    <property type="match status" value="1"/>
</dbReference>
<name>M7N2W2_9BACT</name>
<evidence type="ECO:0000259" key="10">
    <source>
        <dbReference type="Pfam" id="PF00933"/>
    </source>
</evidence>
<dbReference type="eggNOG" id="COG1472">
    <property type="taxonomic scope" value="Bacteria"/>
</dbReference>
<dbReference type="SUPFAM" id="SSF51445">
    <property type="entry name" value="(Trans)glycosidases"/>
    <property type="match status" value="1"/>
</dbReference>
<gene>
    <name evidence="12" type="primary">bglX_3</name>
    <name evidence="12" type="ORF">ADICEAN_01867</name>
</gene>